<dbReference type="EMBL" id="CM047586">
    <property type="protein sequence ID" value="KAI9909335.1"/>
    <property type="molecule type" value="Genomic_DNA"/>
</dbReference>
<name>A0ACC0VTP5_9STRA</name>
<keyword evidence="2" id="KW-1185">Reference proteome</keyword>
<evidence type="ECO:0000313" key="1">
    <source>
        <dbReference type="EMBL" id="KAI9909335.1"/>
    </source>
</evidence>
<reference evidence="1 2" key="1">
    <citation type="journal article" date="2022" name="bioRxiv">
        <title>The genome of the oomycete Peronosclerospora sorghi, a cosmopolitan pathogen of maize and sorghum, is inflated with dispersed pseudogenes.</title>
        <authorList>
            <person name="Fletcher K."/>
            <person name="Martin F."/>
            <person name="Isakeit T."/>
            <person name="Cavanaugh K."/>
            <person name="Magill C."/>
            <person name="Michelmore R."/>
        </authorList>
    </citation>
    <scope>NUCLEOTIDE SEQUENCE [LARGE SCALE GENOMIC DNA]</scope>
    <source>
        <strain evidence="1">P6</strain>
    </source>
</reference>
<evidence type="ECO:0000313" key="2">
    <source>
        <dbReference type="Proteomes" id="UP001163321"/>
    </source>
</evidence>
<accession>A0ACC0VTP5</accession>
<gene>
    <name evidence="1" type="ORF">PsorP6_015346</name>
</gene>
<organism evidence="1 2">
    <name type="scientific">Peronosclerospora sorghi</name>
    <dbReference type="NCBI Taxonomy" id="230839"/>
    <lineage>
        <taxon>Eukaryota</taxon>
        <taxon>Sar</taxon>
        <taxon>Stramenopiles</taxon>
        <taxon>Oomycota</taxon>
        <taxon>Peronosporomycetes</taxon>
        <taxon>Peronosporales</taxon>
        <taxon>Peronosporaceae</taxon>
        <taxon>Peronosclerospora</taxon>
    </lineage>
</organism>
<dbReference type="Proteomes" id="UP001163321">
    <property type="component" value="Chromosome 7"/>
</dbReference>
<comment type="caution">
    <text evidence="1">The sequence shown here is derived from an EMBL/GenBank/DDBJ whole genome shotgun (WGS) entry which is preliminary data.</text>
</comment>
<sequence length="71" mass="8522">MTFSKETKNYKKVRRCFQKLTSCATSVEVKNTLKDVFHSKKKGNDPRKQKKRAPRMEQRIAKFRKRFVDIT</sequence>
<proteinExistence type="predicted"/>
<protein>
    <submittedName>
        <fullName evidence="1">Uncharacterized protein</fullName>
    </submittedName>
</protein>